<comment type="caution">
    <text evidence="1">The sequence shown here is derived from an EMBL/GenBank/DDBJ whole genome shotgun (WGS) entry which is preliminary data.</text>
</comment>
<reference evidence="1 2" key="2">
    <citation type="submission" date="2018-06" db="EMBL/GenBank/DDBJ databases">
        <title>Metagenomic assembly of (sub)arctic Cyanobacteria and their associated microbiome from non-axenic cultures.</title>
        <authorList>
            <person name="Baurain D."/>
        </authorList>
    </citation>
    <scope>NUCLEOTIDE SEQUENCE [LARGE SCALE GENOMIC DNA]</scope>
    <source>
        <strain evidence="1">ULC027bin1</strain>
    </source>
</reference>
<dbReference type="Proteomes" id="UP000249794">
    <property type="component" value="Unassembled WGS sequence"/>
</dbReference>
<reference evidence="2" key="1">
    <citation type="submission" date="2018-04" db="EMBL/GenBank/DDBJ databases">
        <authorList>
            <person name="Cornet L."/>
        </authorList>
    </citation>
    <scope>NUCLEOTIDE SEQUENCE [LARGE SCALE GENOMIC DNA]</scope>
</reference>
<dbReference type="EMBL" id="QBMP01000174">
    <property type="protein sequence ID" value="PZO51159.1"/>
    <property type="molecule type" value="Genomic_DNA"/>
</dbReference>
<accession>A0A2W4X9N0</accession>
<gene>
    <name evidence="1" type="ORF">DCF15_15105</name>
</gene>
<name>A0A2W4X9N0_9CYAN</name>
<organism evidence="1 2">
    <name type="scientific">Phormidesmis priestleyi</name>
    <dbReference type="NCBI Taxonomy" id="268141"/>
    <lineage>
        <taxon>Bacteria</taxon>
        <taxon>Bacillati</taxon>
        <taxon>Cyanobacteriota</taxon>
        <taxon>Cyanophyceae</taxon>
        <taxon>Leptolyngbyales</taxon>
        <taxon>Leptolyngbyaceae</taxon>
        <taxon>Phormidesmis</taxon>
    </lineage>
</organism>
<evidence type="ECO:0000313" key="2">
    <source>
        <dbReference type="Proteomes" id="UP000249794"/>
    </source>
</evidence>
<sequence>MEEAISVAHQEDPTRWIQRIHAALECEHGSATFGKLREKTGLSPGALFLGLLLGHERWQFTQKTFYGEVLVSLTD</sequence>
<proteinExistence type="predicted"/>
<evidence type="ECO:0000313" key="1">
    <source>
        <dbReference type="EMBL" id="PZO51159.1"/>
    </source>
</evidence>
<protein>
    <submittedName>
        <fullName evidence="1">Uncharacterized protein</fullName>
    </submittedName>
</protein>
<dbReference type="AlphaFoldDB" id="A0A2W4X9N0"/>